<comment type="caution">
    <text evidence="1">The sequence shown here is derived from an EMBL/GenBank/DDBJ whole genome shotgun (WGS) entry which is preliminary data.</text>
</comment>
<evidence type="ECO:0000313" key="1">
    <source>
        <dbReference type="EMBL" id="HGV97713.1"/>
    </source>
</evidence>
<sequence length="66" mass="7748">MGPVHLYEIKTIDGSRYRGEITYKDERMVVLKLRNRIRGSSNIGSKVYLFYNGIISIQELGWQREV</sequence>
<organism evidence="1">
    <name type="scientific">candidate division WOR-3 bacterium</name>
    <dbReference type="NCBI Taxonomy" id="2052148"/>
    <lineage>
        <taxon>Bacteria</taxon>
        <taxon>Bacteria division WOR-3</taxon>
    </lineage>
</organism>
<gene>
    <name evidence="1" type="ORF">ENV60_05400</name>
</gene>
<proteinExistence type="predicted"/>
<accession>A0A7C4X9X8</accession>
<reference evidence="1" key="1">
    <citation type="journal article" date="2020" name="mSystems">
        <title>Genome- and Community-Level Interaction Insights into Carbon Utilization and Element Cycling Functions of Hydrothermarchaeota in Hydrothermal Sediment.</title>
        <authorList>
            <person name="Zhou Z."/>
            <person name="Liu Y."/>
            <person name="Xu W."/>
            <person name="Pan J."/>
            <person name="Luo Z.H."/>
            <person name="Li M."/>
        </authorList>
    </citation>
    <scope>NUCLEOTIDE SEQUENCE [LARGE SCALE GENOMIC DNA]</scope>
    <source>
        <strain evidence="1">SpSt-774</strain>
    </source>
</reference>
<dbReference type="EMBL" id="DTGZ01000098">
    <property type="protein sequence ID" value="HGV97713.1"/>
    <property type="molecule type" value="Genomic_DNA"/>
</dbReference>
<name>A0A7C4X9X8_UNCW3</name>
<protein>
    <submittedName>
        <fullName evidence="1">Uncharacterized protein</fullName>
    </submittedName>
</protein>
<dbReference type="AlphaFoldDB" id="A0A7C4X9X8"/>